<evidence type="ECO:0000259" key="9">
    <source>
        <dbReference type="Pfam" id="PF12161"/>
    </source>
</evidence>
<dbReference type="InterPro" id="IPR038333">
    <property type="entry name" value="T1MK-like_N_sf"/>
</dbReference>
<feature type="domain" description="DNA methylase adenine-specific" evidence="8">
    <location>
        <begin position="121"/>
        <end position="440"/>
    </location>
</feature>
<dbReference type="PROSITE" id="PS00092">
    <property type="entry name" value="N6_MTASE"/>
    <property type="match status" value="1"/>
</dbReference>
<comment type="similarity">
    <text evidence="1">Belongs to the N(4)/N(6)-methyltransferase family.</text>
</comment>
<dbReference type="GO" id="GO:0009007">
    <property type="term" value="F:site-specific DNA-methyltransferase (adenine-specific) activity"/>
    <property type="evidence" value="ECO:0007669"/>
    <property type="project" value="UniProtKB-EC"/>
</dbReference>
<name>A0ABR6GGK5_9HYPH</name>
<evidence type="ECO:0000256" key="3">
    <source>
        <dbReference type="ARBA" id="ARBA00022603"/>
    </source>
</evidence>
<dbReference type="Pfam" id="PF12161">
    <property type="entry name" value="HsdM_N"/>
    <property type="match status" value="1"/>
</dbReference>
<dbReference type="SUPFAM" id="SSF53335">
    <property type="entry name" value="S-adenosyl-L-methionine-dependent methyltransferases"/>
    <property type="match status" value="1"/>
</dbReference>
<evidence type="ECO:0000256" key="5">
    <source>
        <dbReference type="ARBA" id="ARBA00022691"/>
    </source>
</evidence>
<dbReference type="GO" id="GO:0032259">
    <property type="term" value="P:methylation"/>
    <property type="evidence" value="ECO:0007669"/>
    <property type="project" value="UniProtKB-KW"/>
</dbReference>
<reference evidence="10 11" key="1">
    <citation type="submission" date="2020-08" db="EMBL/GenBank/DDBJ databases">
        <title>Genomic Encyclopedia of Type Strains, Phase III (KMG-III): the genomes of soil and plant-associated and newly described type strains.</title>
        <authorList>
            <person name="Whitman W."/>
        </authorList>
    </citation>
    <scope>NUCLEOTIDE SEQUENCE [LARGE SCALE GENOMIC DNA]</scope>
    <source>
        <strain evidence="10 11">CECT 8280</strain>
    </source>
</reference>
<dbReference type="PRINTS" id="PR00507">
    <property type="entry name" value="N12N6MTFRASE"/>
</dbReference>
<comment type="catalytic activity">
    <reaction evidence="7">
        <text>a 2'-deoxyadenosine in DNA + S-adenosyl-L-methionine = an N(6)-methyl-2'-deoxyadenosine in DNA + S-adenosyl-L-homocysteine + H(+)</text>
        <dbReference type="Rhea" id="RHEA:15197"/>
        <dbReference type="Rhea" id="RHEA-COMP:12418"/>
        <dbReference type="Rhea" id="RHEA-COMP:12419"/>
        <dbReference type="ChEBI" id="CHEBI:15378"/>
        <dbReference type="ChEBI" id="CHEBI:57856"/>
        <dbReference type="ChEBI" id="CHEBI:59789"/>
        <dbReference type="ChEBI" id="CHEBI:90615"/>
        <dbReference type="ChEBI" id="CHEBI:90616"/>
        <dbReference type="EC" id="2.1.1.72"/>
    </reaction>
</comment>
<gene>
    <name evidence="10" type="ORF">FHS25_005161</name>
</gene>
<evidence type="ECO:0000256" key="6">
    <source>
        <dbReference type="ARBA" id="ARBA00022747"/>
    </source>
</evidence>
<keyword evidence="11" id="KW-1185">Reference proteome</keyword>
<sequence length="488" mass="53982">MTNTIDIVAKLWSLCNVLRDDGVTYNEYVTEITYLLFLKMLEETGRENRLPDGYRWGTLTKKEGMEQLDHYKALLLDLGKAKDGLVAAIFTDAQTRLRKPTNLKALTSNIDSLDWFSAREEGLGKMYEGLLEKNAADKKSGAGQYFTPRPLIDSIVRLMQPQAGEIIQDPAAGTAGFLVAADRYIKDHTDDLYKLPEAKAYFQRHNAFAGAELVPDTHRLCMMNLLLHGIEGGVELIDTLSPDGEALPKADLILTNPPFGSKKGGGRPTRSDFSITADSSNKQFAFVEHIVRALKPGSRAAVVVPDNVLFEDNTGRRLRTWLMDLTNLHTILRLPTGIFYAQGVKTNVLFFHRGKTDKANTSAVWVYDMRANMPAFGKTRPLAVADFADFETAYGSDPNGGAERMPQGNDGRWKMFSREAITARNDNLDLAWLRDTEAEAEEALTEPEDIAAAIIGHLKAALEEIEALAEEIEPDSVEEAAVVAEAAE</sequence>
<dbReference type="EC" id="2.1.1.72" evidence="2"/>
<dbReference type="Pfam" id="PF02384">
    <property type="entry name" value="N6_Mtase"/>
    <property type="match status" value="1"/>
</dbReference>
<dbReference type="InterPro" id="IPR003356">
    <property type="entry name" value="DNA_methylase_A-5"/>
</dbReference>
<evidence type="ECO:0000256" key="4">
    <source>
        <dbReference type="ARBA" id="ARBA00022679"/>
    </source>
</evidence>
<dbReference type="EMBL" id="JACHXX010000008">
    <property type="protein sequence ID" value="MBB3164658.1"/>
    <property type="molecule type" value="Genomic_DNA"/>
</dbReference>
<dbReference type="Gene3D" id="1.20.1260.30">
    <property type="match status" value="1"/>
</dbReference>
<dbReference type="InterPro" id="IPR002052">
    <property type="entry name" value="DNA_methylase_N6_adenine_CS"/>
</dbReference>
<dbReference type="PANTHER" id="PTHR42933:SF4">
    <property type="entry name" value="TYPE I RESTRICTION ENZYME ECOKI METHYLASE SUBUNIT"/>
    <property type="match status" value="1"/>
</dbReference>
<comment type="caution">
    <text evidence="10">The sequence shown here is derived from an EMBL/GenBank/DDBJ whole genome shotgun (WGS) entry which is preliminary data.</text>
</comment>
<evidence type="ECO:0000256" key="7">
    <source>
        <dbReference type="ARBA" id="ARBA00047942"/>
    </source>
</evidence>
<evidence type="ECO:0000256" key="1">
    <source>
        <dbReference type="ARBA" id="ARBA00006594"/>
    </source>
</evidence>
<accession>A0ABR6GGK5</accession>
<evidence type="ECO:0000313" key="10">
    <source>
        <dbReference type="EMBL" id="MBB3164658.1"/>
    </source>
</evidence>
<keyword evidence="4 10" id="KW-0808">Transferase</keyword>
<dbReference type="Proteomes" id="UP000542811">
    <property type="component" value="Unassembled WGS sequence"/>
</dbReference>
<dbReference type="InterPro" id="IPR029063">
    <property type="entry name" value="SAM-dependent_MTases_sf"/>
</dbReference>
<evidence type="ECO:0000256" key="2">
    <source>
        <dbReference type="ARBA" id="ARBA00011900"/>
    </source>
</evidence>
<protein>
    <recommendedName>
        <fullName evidence="2">site-specific DNA-methyltransferase (adenine-specific)</fullName>
        <ecNumber evidence="2">2.1.1.72</ecNumber>
    </recommendedName>
</protein>
<keyword evidence="6" id="KW-0680">Restriction system</keyword>
<dbReference type="InterPro" id="IPR022749">
    <property type="entry name" value="D12N6_MeTrfase_N"/>
</dbReference>
<proteinExistence type="inferred from homology"/>
<keyword evidence="3 10" id="KW-0489">Methyltransferase</keyword>
<organism evidence="10 11">
    <name type="scientific">Rhizobium laguerreae</name>
    <dbReference type="NCBI Taxonomy" id="1076926"/>
    <lineage>
        <taxon>Bacteria</taxon>
        <taxon>Pseudomonadati</taxon>
        <taxon>Pseudomonadota</taxon>
        <taxon>Alphaproteobacteria</taxon>
        <taxon>Hyphomicrobiales</taxon>
        <taxon>Rhizobiaceae</taxon>
        <taxon>Rhizobium/Agrobacterium group</taxon>
        <taxon>Rhizobium</taxon>
    </lineage>
</organism>
<feature type="domain" description="N6 adenine-specific DNA methyltransferase N-terminal" evidence="9">
    <location>
        <begin position="8"/>
        <end position="108"/>
    </location>
</feature>
<dbReference type="RefSeq" id="WP_077979616.1">
    <property type="nucleotide sequence ID" value="NZ_JACHXX010000008.1"/>
</dbReference>
<keyword evidence="5" id="KW-0949">S-adenosyl-L-methionine</keyword>
<evidence type="ECO:0000259" key="8">
    <source>
        <dbReference type="Pfam" id="PF02384"/>
    </source>
</evidence>
<dbReference type="PANTHER" id="PTHR42933">
    <property type="entry name" value="SLR6095 PROTEIN"/>
    <property type="match status" value="1"/>
</dbReference>
<dbReference type="Gene3D" id="3.40.50.150">
    <property type="entry name" value="Vaccinia Virus protein VP39"/>
    <property type="match status" value="1"/>
</dbReference>
<evidence type="ECO:0000313" key="11">
    <source>
        <dbReference type="Proteomes" id="UP000542811"/>
    </source>
</evidence>
<dbReference type="InterPro" id="IPR051537">
    <property type="entry name" value="DNA_Adenine_Mtase"/>
</dbReference>